<dbReference type="AlphaFoldDB" id="A0A2H1KXB0"/>
<gene>
    <name evidence="1" type="ORF">BAURA86_03668</name>
</gene>
<dbReference type="Pfam" id="PF19786">
    <property type="entry name" value="DUF6270"/>
    <property type="match status" value="1"/>
</dbReference>
<dbReference type="EMBL" id="FXZI01000019">
    <property type="protein sequence ID" value="SMY04405.1"/>
    <property type="molecule type" value="Genomic_DNA"/>
</dbReference>
<dbReference type="InterPro" id="IPR046237">
    <property type="entry name" value="DUF6270"/>
</dbReference>
<sequence>MKAAIFGSCVSRDTAEFMPEVEVVAYVARHSVTSLQSPHGTGGIDIGGLTSAFQKRMVTSDLKGTGARRIVEKANDLDFVLIDLVDERRGFWRFPDGTTMTNSLEIESCGAAREARRVGARLVEFGTDEHFSAWKAGFEQLMAELKEVSLWERTILLDIEWAGAVDGAPHPQNDGLAKLGRSWRRLQRGAREAGRGLSNGRGVGEAWQSLRAVKPTEAEEHADRALSANADYIRYRRNAQSLTELSVVRASSDVRIARDHKWGPQPFHYRNADYESIVRSIREKVTMNGSETS</sequence>
<proteinExistence type="predicted"/>
<evidence type="ECO:0000313" key="1">
    <source>
        <dbReference type="EMBL" id="SMY04405.1"/>
    </source>
</evidence>
<organism evidence="1 2">
    <name type="scientific">Brevibacterium aurantiacum</name>
    <dbReference type="NCBI Taxonomy" id="273384"/>
    <lineage>
        <taxon>Bacteria</taxon>
        <taxon>Bacillati</taxon>
        <taxon>Actinomycetota</taxon>
        <taxon>Actinomycetes</taxon>
        <taxon>Micrococcales</taxon>
        <taxon>Brevibacteriaceae</taxon>
        <taxon>Brevibacterium</taxon>
    </lineage>
</organism>
<protein>
    <submittedName>
        <fullName evidence="1">Uncharacterized protein</fullName>
    </submittedName>
</protein>
<dbReference type="RefSeq" id="WP_101557554.1">
    <property type="nucleotide sequence ID" value="NZ_FXZI01000019.1"/>
</dbReference>
<evidence type="ECO:0000313" key="2">
    <source>
        <dbReference type="Proteomes" id="UP000234300"/>
    </source>
</evidence>
<dbReference type="Proteomes" id="UP000234300">
    <property type="component" value="Unassembled WGS sequence"/>
</dbReference>
<name>A0A2H1KXB0_BREAU</name>
<reference evidence="1 2" key="1">
    <citation type="submission" date="2017-03" db="EMBL/GenBank/DDBJ databases">
        <authorList>
            <person name="Afonso C.L."/>
            <person name="Miller P.J."/>
            <person name="Scott M.A."/>
            <person name="Spackman E."/>
            <person name="Goraichik I."/>
            <person name="Dimitrov K.M."/>
            <person name="Suarez D.L."/>
            <person name="Swayne D.E."/>
        </authorList>
    </citation>
    <scope>NUCLEOTIDE SEQUENCE [LARGE SCALE GENOMIC DNA]</scope>
    <source>
        <strain evidence="2">8(6)</strain>
    </source>
</reference>
<accession>A0A2H1KXB0</accession>